<organism evidence="2 3">
    <name type="scientific">Solanum tuberosum</name>
    <name type="common">Potato</name>
    <dbReference type="NCBI Taxonomy" id="4113"/>
    <lineage>
        <taxon>Eukaryota</taxon>
        <taxon>Viridiplantae</taxon>
        <taxon>Streptophyta</taxon>
        <taxon>Embryophyta</taxon>
        <taxon>Tracheophyta</taxon>
        <taxon>Spermatophyta</taxon>
        <taxon>Magnoliopsida</taxon>
        <taxon>eudicotyledons</taxon>
        <taxon>Gunneridae</taxon>
        <taxon>Pentapetalae</taxon>
        <taxon>asterids</taxon>
        <taxon>lamiids</taxon>
        <taxon>Solanales</taxon>
        <taxon>Solanaceae</taxon>
        <taxon>Solanoideae</taxon>
        <taxon>Solaneae</taxon>
        <taxon>Solanum</taxon>
    </lineage>
</organism>
<feature type="region of interest" description="Disordered" evidence="1">
    <location>
        <begin position="65"/>
        <end position="88"/>
    </location>
</feature>
<dbReference type="PaxDb" id="4113-PGSC0003DMT400090133"/>
<evidence type="ECO:0000313" key="3">
    <source>
        <dbReference type="Proteomes" id="UP000011115"/>
    </source>
</evidence>
<name>M1DJQ5_SOLTU</name>
<keyword evidence="3" id="KW-1185">Reference proteome</keyword>
<accession>M1DJQ5</accession>
<dbReference type="EnsemblPlants" id="PGSC0003DMT400090133">
    <property type="protein sequence ID" value="PGSC0003DMT400090133"/>
    <property type="gene ID" value="PGSC0003DMG400039704"/>
</dbReference>
<reference evidence="2" key="2">
    <citation type="submission" date="2015-06" db="UniProtKB">
        <authorList>
            <consortium name="EnsemblPlants"/>
        </authorList>
    </citation>
    <scope>IDENTIFICATION</scope>
    <source>
        <strain evidence="2">DM1-3 516 R44</strain>
    </source>
</reference>
<dbReference type="HOGENOM" id="CLU_029307_11_0_1"/>
<dbReference type="Gramene" id="PGSC0003DMT400090133">
    <property type="protein sequence ID" value="PGSC0003DMT400090133"/>
    <property type="gene ID" value="PGSC0003DMG400039704"/>
</dbReference>
<dbReference type="AlphaFoldDB" id="M1DJQ5"/>
<protein>
    <submittedName>
        <fullName evidence="2">Polyprotein protein</fullName>
    </submittedName>
</protein>
<feature type="compositionally biased region" description="Polar residues" evidence="1">
    <location>
        <begin position="135"/>
        <end position="154"/>
    </location>
</feature>
<dbReference type="Proteomes" id="UP000011115">
    <property type="component" value="Unassembled WGS sequence"/>
</dbReference>
<feature type="region of interest" description="Disordered" evidence="1">
    <location>
        <begin position="135"/>
        <end position="175"/>
    </location>
</feature>
<reference evidence="3" key="1">
    <citation type="journal article" date="2011" name="Nature">
        <title>Genome sequence and analysis of the tuber crop potato.</title>
        <authorList>
            <consortium name="The Potato Genome Sequencing Consortium"/>
        </authorList>
    </citation>
    <scope>NUCLEOTIDE SEQUENCE [LARGE SCALE GENOMIC DNA]</scope>
    <source>
        <strain evidence="3">cv. DM1-3 516 R44</strain>
    </source>
</reference>
<dbReference type="InParanoid" id="M1DJQ5"/>
<sequence length="175" mass="18939">MIKRAILIALTPLQATVDTLTVRVIACESRHGEASELAALKAKIASLRKDVDYLKSTEFTSLIERADDEDAPETTGDMQGHGATHAESYAQTDEELISMDSKETQESRNEGIFRDFPDLIETVVQPVIQTLPAETSTTALSGSDTAIQFETTPGSDAHIQTAPSATETPTERETS</sequence>
<evidence type="ECO:0000256" key="1">
    <source>
        <dbReference type="SAM" id="MobiDB-lite"/>
    </source>
</evidence>
<proteinExistence type="predicted"/>
<evidence type="ECO:0000313" key="2">
    <source>
        <dbReference type="EnsemblPlants" id="PGSC0003DMT400090133"/>
    </source>
</evidence>